<sequence length="366" mass="39715">MAGDLVTLMQGKDSLNHWDMLVAYDETILNTLLTERASGIPRILTDFITGKTILDYTVEMQFKTPTMSFDTTDFDSVQGYIIVNFPVIGKIVQGDASVDLPTDMTLSCCTPLICVSGSTNTVTPHGTIVVFDPNSPNSTETVTLDFKNPSVIRLTVPPGSTTDLAKYNNGIVPTIADYLRSAIGFEYRLAGLSNAIPDKRPYGPGSASNFVVDQNGLSFTFVDSQRIKIWKYDQGAHPGEKWKHSGNADVTCTVTDSATWHSNDATNELSLPISDAQPSVNLVCNPQEHSLAEKIFGNGGPSTPDAWKSLTTSGFSLELYFGGLNYFLATNLLFPGSHVFKPDPLATGFRIPRDTLITGTLQQKPA</sequence>
<protein>
    <submittedName>
        <fullName evidence="1">Uncharacterized protein</fullName>
    </submittedName>
</protein>
<proteinExistence type="predicted"/>
<gene>
    <name evidence="1" type="ORF">QFC22_004954</name>
</gene>
<dbReference type="EMBL" id="JASBWU010000015">
    <property type="protein sequence ID" value="KAJ9115813.1"/>
    <property type="molecule type" value="Genomic_DNA"/>
</dbReference>
<name>A0ACC2WWC3_9TREE</name>
<accession>A0ACC2WWC3</accession>
<dbReference type="Proteomes" id="UP001243375">
    <property type="component" value="Unassembled WGS sequence"/>
</dbReference>
<comment type="caution">
    <text evidence="1">The sequence shown here is derived from an EMBL/GenBank/DDBJ whole genome shotgun (WGS) entry which is preliminary data.</text>
</comment>
<reference evidence="1" key="1">
    <citation type="submission" date="2023-04" db="EMBL/GenBank/DDBJ databases">
        <title>Draft Genome sequencing of Naganishia species isolated from polar environments using Oxford Nanopore Technology.</title>
        <authorList>
            <person name="Leo P."/>
            <person name="Venkateswaran K."/>
        </authorList>
    </citation>
    <scope>NUCLEOTIDE SEQUENCE</scope>
    <source>
        <strain evidence="1">MNA-CCFEE 5425</strain>
    </source>
</reference>
<evidence type="ECO:0000313" key="1">
    <source>
        <dbReference type="EMBL" id="KAJ9115813.1"/>
    </source>
</evidence>
<organism evidence="1 2">
    <name type="scientific">Naganishia vaughanmartiniae</name>
    <dbReference type="NCBI Taxonomy" id="1424756"/>
    <lineage>
        <taxon>Eukaryota</taxon>
        <taxon>Fungi</taxon>
        <taxon>Dikarya</taxon>
        <taxon>Basidiomycota</taxon>
        <taxon>Agaricomycotina</taxon>
        <taxon>Tremellomycetes</taxon>
        <taxon>Filobasidiales</taxon>
        <taxon>Filobasidiaceae</taxon>
        <taxon>Naganishia</taxon>
    </lineage>
</organism>
<keyword evidence="2" id="KW-1185">Reference proteome</keyword>
<evidence type="ECO:0000313" key="2">
    <source>
        <dbReference type="Proteomes" id="UP001243375"/>
    </source>
</evidence>